<gene>
    <name evidence="16" type="primary">LOC106176835</name>
</gene>
<evidence type="ECO:0000256" key="8">
    <source>
        <dbReference type="ARBA" id="ARBA00025939"/>
    </source>
</evidence>
<evidence type="ECO:0000256" key="5">
    <source>
        <dbReference type="ARBA" id="ARBA00023098"/>
    </source>
</evidence>
<evidence type="ECO:0000256" key="4">
    <source>
        <dbReference type="ARBA" id="ARBA00023002"/>
    </source>
</evidence>
<dbReference type="CDD" id="cd05369">
    <property type="entry name" value="TER_DECR_SDR_a"/>
    <property type="match status" value="1"/>
</dbReference>
<evidence type="ECO:0000313" key="16">
    <source>
        <dbReference type="RefSeq" id="XP_013414835.1"/>
    </source>
</evidence>
<sequence length="292" mass="31346">MSAKGGNLESSVEQNYAYVFQRDLLRDKVAFVTGGGSGIGFTITEILMRHGCNAVIASRDLNRLQRAAKKLEDATGRKCLPIKMDVRKPQEIVEAVDLTMQTFKKIDILVNSAAGNFLCPASSLSFNGFKTVMDIDANGTFYASKAVYDKCMKNHGGVIVNITATLHYKGQVFQTHAGSAKAAIDAMTKHLACEWGRDKVRVVSVAPGPIADTLGFNKLGGNAPGAAARFMDIPLQRVGEKVEIANAVVYLVSDAASWITGICLVVDGGAWLSSANSFNYAMQAMKAQQSKL</sequence>
<keyword evidence="4" id="KW-0560">Oxidoreductase</keyword>
<dbReference type="AlphaFoldDB" id="A0A1S3JWN1"/>
<evidence type="ECO:0000313" key="15">
    <source>
        <dbReference type="Proteomes" id="UP000085678"/>
    </source>
</evidence>
<keyword evidence="6" id="KW-0576">Peroxisome</keyword>
<dbReference type="GO" id="GO:0005778">
    <property type="term" value="C:peroxisomal membrane"/>
    <property type="evidence" value="ECO:0007669"/>
    <property type="project" value="UniProtKB-ARBA"/>
</dbReference>
<reference evidence="16" key="1">
    <citation type="submission" date="2025-08" db="UniProtKB">
        <authorList>
            <consortium name="RefSeq"/>
        </authorList>
    </citation>
    <scope>IDENTIFICATION</scope>
    <source>
        <tissue evidence="16">Gonads</tissue>
    </source>
</reference>
<comment type="subunit">
    <text evidence="8">Monomer, dimer and oligomer.</text>
</comment>
<comment type="catalytic activity">
    <reaction evidence="13">
        <text>a (2E,4Z)-dienoyl-CoA + NADPH + H(+) = a 4,5-saturated-(3E)-enoyl-CoA + NADP(+)</text>
        <dbReference type="Rhea" id="RHEA:61892"/>
        <dbReference type="ChEBI" id="CHEBI:15378"/>
        <dbReference type="ChEBI" id="CHEBI:57783"/>
        <dbReference type="ChEBI" id="CHEBI:58349"/>
        <dbReference type="ChEBI" id="CHEBI:85099"/>
        <dbReference type="ChEBI" id="CHEBI:85493"/>
        <dbReference type="EC" id="1.3.1.124"/>
    </reaction>
</comment>
<dbReference type="Gene3D" id="3.40.50.720">
    <property type="entry name" value="NAD(P)-binding Rossmann-like Domain"/>
    <property type="match status" value="1"/>
</dbReference>
<name>A0A1S3JWN1_LINAN</name>
<dbReference type="EC" id="1.3.1.124" evidence="9"/>
<evidence type="ECO:0000256" key="9">
    <source>
        <dbReference type="ARBA" id="ARBA00026117"/>
    </source>
</evidence>
<dbReference type="OrthoDB" id="1393670at2759"/>
<keyword evidence="2" id="KW-0276">Fatty acid metabolism</keyword>
<comment type="catalytic activity">
    <reaction evidence="14">
        <text>(2E,4Z,7Z,10Z,13Z,16Z,19Z)-docosaheptaenoyl-CoA + NADPH + H(+) = (3E,7Z,10Z,13Z,16Z,19Z)-docosahexaenoyl-CoA + NADP(+)</text>
        <dbReference type="Rhea" id="RHEA:44920"/>
        <dbReference type="ChEBI" id="CHEBI:15378"/>
        <dbReference type="ChEBI" id="CHEBI:57783"/>
        <dbReference type="ChEBI" id="CHEBI:58349"/>
        <dbReference type="ChEBI" id="CHEBI:77559"/>
        <dbReference type="ChEBI" id="CHEBI:84791"/>
    </reaction>
</comment>
<dbReference type="InterPro" id="IPR002347">
    <property type="entry name" value="SDR_fam"/>
</dbReference>
<dbReference type="InParanoid" id="A0A1S3JWN1"/>
<evidence type="ECO:0000256" key="11">
    <source>
        <dbReference type="ARBA" id="ARBA00030890"/>
    </source>
</evidence>
<comment type="similarity">
    <text evidence="7">Belongs to the short-chain dehydrogenases/reductases (SDR) family. 2,4-dienoyl-CoA reductase subfamily.</text>
</comment>
<evidence type="ECO:0000256" key="14">
    <source>
        <dbReference type="ARBA" id="ARBA00048631"/>
    </source>
</evidence>
<organism evidence="15 16">
    <name type="scientific">Lingula anatina</name>
    <name type="common">Brachiopod</name>
    <name type="synonym">Lingula unguis</name>
    <dbReference type="NCBI Taxonomy" id="7574"/>
    <lineage>
        <taxon>Eukaryota</taxon>
        <taxon>Metazoa</taxon>
        <taxon>Spiralia</taxon>
        <taxon>Lophotrochozoa</taxon>
        <taxon>Brachiopoda</taxon>
        <taxon>Linguliformea</taxon>
        <taxon>Lingulata</taxon>
        <taxon>Lingulida</taxon>
        <taxon>Linguloidea</taxon>
        <taxon>Lingulidae</taxon>
        <taxon>Lingula</taxon>
    </lineage>
</organism>
<protein>
    <recommendedName>
        <fullName evidence="10">Peroxisomal 2,4-dienoyl-CoA reductase [(3E)-enoyl-CoA-producing]</fullName>
        <ecNumber evidence="9">1.3.1.124</ecNumber>
    </recommendedName>
    <alternativeName>
        <fullName evidence="11">2,4-dienoyl-CoA reductase 2</fullName>
    </alternativeName>
</protein>
<evidence type="ECO:0000256" key="13">
    <source>
        <dbReference type="ARBA" id="ARBA00048340"/>
    </source>
</evidence>
<dbReference type="PRINTS" id="PR00081">
    <property type="entry name" value="GDHRDH"/>
</dbReference>
<dbReference type="OMA" id="MQAHVCA"/>
<dbReference type="RefSeq" id="XP_013414835.1">
    <property type="nucleotide sequence ID" value="XM_013559381.1"/>
</dbReference>
<dbReference type="Proteomes" id="UP000085678">
    <property type="component" value="Unplaced"/>
</dbReference>
<dbReference type="STRING" id="7574.A0A1S3JWN1"/>
<dbReference type="GO" id="GO:0008670">
    <property type="term" value="F:2,4-dienoyl-CoA reductase (NADPH) activity"/>
    <property type="evidence" value="ECO:0007669"/>
    <property type="project" value="InterPro"/>
</dbReference>
<dbReference type="GeneID" id="106176835"/>
<keyword evidence="5" id="KW-0443">Lipid metabolism</keyword>
<evidence type="ECO:0000256" key="6">
    <source>
        <dbReference type="ARBA" id="ARBA00023140"/>
    </source>
</evidence>
<comment type="catalytic activity">
    <reaction evidence="12">
        <text>a (2E,4E)-dienoyl-CoA + NADPH + H(+) = a 4,5-saturated-(3E)-enoyl-CoA + NADP(+)</text>
        <dbReference type="Rhea" id="RHEA:45912"/>
        <dbReference type="ChEBI" id="CHEBI:15378"/>
        <dbReference type="ChEBI" id="CHEBI:57783"/>
        <dbReference type="ChEBI" id="CHEBI:58349"/>
        <dbReference type="ChEBI" id="CHEBI:85101"/>
        <dbReference type="ChEBI" id="CHEBI:85493"/>
        <dbReference type="EC" id="1.3.1.124"/>
    </reaction>
</comment>
<dbReference type="PANTHER" id="PTHR43296:SF2">
    <property type="entry name" value="PEROXISOMAL 2,4-DIENOYL-COA REDUCTASE [(3E)-ENOYL-COA-PRODUCING]"/>
    <property type="match status" value="1"/>
</dbReference>
<dbReference type="InterPro" id="IPR036291">
    <property type="entry name" value="NAD(P)-bd_dom_sf"/>
</dbReference>
<dbReference type="SUPFAM" id="SSF51735">
    <property type="entry name" value="NAD(P)-binding Rossmann-fold domains"/>
    <property type="match status" value="1"/>
</dbReference>
<dbReference type="PANTHER" id="PTHR43296">
    <property type="entry name" value="PEROXISOMAL 2,4-DIENOYL-COA REDUCTASE"/>
    <property type="match status" value="1"/>
</dbReference>
<evidence type="ECO:0000256" key="10">
    <source>
        <dbReference type="ARBA" id="ARBA00026221"/>
    </source>
</evidence>
<dbReference type="GO" id="GO:0009062">
    <property type="term" value="P:fatty acid catabolic process"/>
    <property type="evidence" value="ECO:0007669"/>
    <property type="project" value="InterPro"/>
</dbReference>
<evidence type="ECO:0000256" key="7">
    <source>
        <dbReference type="ARBA" id="ARBA00025787"/>
    </source>
</evidence>
<proteinExistence type="inferred from homology"/>
<evidence type="ECO:0000256" key="2">
    <source>
        <dbReference type="ARBA" id="ARBA00022832"/>
    </source>
</evidence>
<keyword evidence="15" id="KW-1185">Reference proteome</keyword>
<dbReference type="Pfam" id="PF13561">
    <property type="entry name" value="adh_short_C2"/>
    <property type="match status" value="1"/>
</dbReference>
<comment type="subcellular location">
    <subcellularLocation>
        <location evidence="1">Peroxisome</location>
    </subcellularLocation>
</comment>
<evidence type="ECO:0000256" key="1">
    <source>
        <dbReference type="ARBA" id="ARBA00004275"/>
    </source>
</evidence>
<evidence type="ECO:0000256" key="3">
    <source>
        <dbReference type="ARBA" id="ARBA00022857"/>
    </source>
</evidence>
<evidence type="ECO:0000256" key="12">
    <source>
        <dbReference type="ARBA" id="ARBA00048009"/>
    </source>
</evidence>
<dbReference type="FunFam" id="3.40.50.720:FF:000477">
    <property type="entry name" value="Peroxisomal 2,4-dienoyl-CoA reductase"/>
    <property type="match status" value="1"/>
</dbReference>
<dbReference type="InterPro" id="IPR045017">
    <property type="entry name" value="DECR2-like"/>
</dbReference>
<dbReference type="KEGG" id="lak:106176835"/>
<accession>A0A1S3JWN1</accession>
<keyword evidence="3" id="KW-0521">NADP</keyword>